<protein>
    <recommendedName>
        <fullName evidence="3">Restriction alleviation protein, Lar family</fullName>
    </recommendedName>
</protein>
<accession>A0A076G6A6</accession>
<evidence type="ECO:0000313" key="1">
    <source>
        <dbReference type="EMBL" id="AII27711.1"/>
    </source>
</evidence>
<dbReference type="KEGG" id="vg:22475509"/>
<gene>
    <name evidence="1" type="ORF">Av05_00168</name>
</gene>
<evidence type="ECO:0008006" key="3">
    <source>
        <dbReference type="Google" id="ProtNLM"/>
    </source>
</evidence>
<reference evidence="1 2" key="1">
    <citation type="journal article" date="2015" name="Genome Announc.">
        <title>Genomic Analysis of Broad-Host-Range Enterobacteriophage Av-05.</title>
        <authorList>
            <person name="Amarillas L."/>
            <person name="Lopez-Cuevas O."/>
            <person name="Leon-Felix J."/>
            <person name="Castro-Del Campo N."/>
            <person name="Gerba C.P."/>
            <person name="Chaidez C."/>
        </authorList>
    </citation>
    <scope>NUCLEOTIDE SEQUENCE [LARGE SCALE GENOMIC DNA]</scope>
</reference>
<name>A0A076G6A6_9CAUD</name>
<dbReference type="Proteomes" id="UP000028961">
    <property type="component" value="Segment"/>
</dbReference>
<keyword evidence="2" id="KW-1185">Reference proteome</keyword>
<dbReference type="EMBL" id="KM190144">
    <property type="protein sequence ID" value="AII27711.1"/>
    <property type="molecule type" value="Genomic_DNA"/>
</dbReference>
<proteinExistence type="predicted"/>
<dbReference type="GeneID" id="22475509"/>
<dbReference type="Pfam" id="PF14354">
    <property type="entry name" value="Lar_restr_allev"/>
    <property type="match status" value="1"/>
</dbReference>
<sequence>MKDFLPKQCPFCKNDALLLKQKRSGQTVFHYIYCQKCGTSGPHALSELSAISWWNIGSKKLKVKMYV</sequence>
<organism evidence="1 2">
    <name type="scientific">Escherichia phage Av-05</name>
    <dbReference type="NCBI Taxonomy" id="1527519"/>
    <lineage>
        <taxon>Viruses</taxon>
        <taxon>Duplodnaviria</taxon>
        <taxon>Heunggongvirae</taxon>
        <taxon>Uroviricota</taxon>
        <taxon>Caudoviricetes</taxon>
        <taxon>Vequintavirinae</taxon>
        <taxon>Avunavirus</taxon>
        <taxon>Avunavirus Av05</taxon>
    </lineage>
</organism>
<evidence type="ECO:0000313" key="2">
    <source>
        <dbReference type="Proteomes" id="UP000028961"/>
    </source>
</evidence>
<dbReference type="RefSeq" id="YP_009111242.1">
    <property type="nucleotide sequence ID" value="NC_025830.1"/>
</dbReference>